<gene>
    <name evidence="2" type="ORF">DV451_002613</name>
</gene>
<accession>A0A9P5G4M3</accession>
<organism evidence="2 3">
    <name type="scientific">Geotrichum candidum</name>
    <name type="common">Oospora lactis</name>
    <name type="synonym">Dipodascus geotrichum</name>
    <dbReference type="NCBI Taxonomy" id="1173061"/>
    <lineage>
        <taxon>Eukaryota</taxon>
        <taxon>Fungi</taxon>
        <taxon>Dikarya</taxon>
        <taxon>Ascomycota</taxon>
        <taxon>Saccharomycotina</taxon>
        <taxon>Dipodascomycetes</taxon>
        <taxon>Dipodascales</taxon>
        <taxon>Dipodascaceae</taxon>
        <taxon>Geotrichum</taxon>
    </lineage>
</organism>
<evidence type="ECO:0000313" key="2">
    <source>
        <dbReference type="EMBL" id="KAF5100386.1"/>
    </source>
</evidence>
<dbReference type="Proteomes" id="UP000750522">
    <property type="component" value="Unassembled WGS sequence"/>
</dbReference>
<evidence type="ECO:0000256" key="1">
    <source>
        <dbReference type="SAM" id="MobiDB-lite"/>
    </source>
</evidence>
<feature type="region of interest" description="Disordered" evidence="1">
    <location>
        <begin position="230"/>
        <end position="255"/>
    </location>
</feature>
<feature type="region of interest" description="Disordered" evidence="1">
    <location>
        <begin position="276"/>
        <end position="306"/>
    </location>
</feature>
<evidence type="ECO:0000313" key="3">
    <source>
        <dbReference type="Proteomes" id="UP000750522"/>
    </source>
</evidence>
<reference evidence="2" key="2">
    <citation type="submission" date="2020-01" db="EMBL/GenBank/DDBJ databases">
        <authorList>
            <person name="Perkins V."/>
            <person name="Lessard M.-H."/>
            <person name="Dugat-Bony E."/>
            <person name="Frenette M."/>
            <person name="Labrie S."/>
        </authorList>
    </citation>
    <scope>NUCLEOTIDE SEQUENCE</scope>
    <source>
        <strain evidence="2">LMA-70</strain>
    </source>
</reference>
<protein>
    <submittedName>
        <fullName evidence="2">Uncharacterized protein</fullName>
    </submittedName>
</protein>
<feature type="compositionally biased region" description="Polar residues" evidence="1">
    <location>
        <begin position="361"/>
        <end position="370"/>
    </location>
</feature>
<sequence>MKTPIGSKKGAGNNENRMHLSIKKAGLGGTPPLNLGNRTVLGGKTNVYKSGALSGNAKGKQFIGSTLNPAAATTTKTNPFTEDTTVETDKEHAVKENNKYDMEIEFIPTKVSPLPYRPLDEIELDYEQLGRACRGRGQVVNFDDTFDKPLAEFMAEMTSPSDEENDHFEDEMDFLVKSSPLNLNLKQARAGPLPVIASESIETSDTRHQVPSPDHAKDETIAEAEAAMERQLKRKPSHTQRQQTITNHHNKKLAVHKPVASTSLAHIKTHVVFGKTNASRVSKSESGSGSSSSSSSRSKSSSGVGTSRAMARFMAPTISAVAKAKNAASVSHTTAARGPRRVGSTTSRLSSLQPLKKTSDKTSTSNGRVRPNTAVNIFSYENHQEYISPIRAAAADSSNVTVPESPSSDFDFDNQVDLPTLEQDMEELEKDLL</sequence>
<proteinExistence type="predicted"/>
<feature type="region of interest" description="Disordered" evidence="1">
    <location>
        <begin position="1"/>
        <end position="33"/>
    </location>
</feature>
<comment type="caution">
    <text evidence="2">The sequence shown here is derived from an EMBL/GenBank/DDBJ whole genome shotgun (WGS) entry which is preliminary data.</text>
</comment>
<reference evidence="2" key="1">
    <citation type="journal article" date="2020" name="Front. Microbiol.">
        <title>Phenotypic and Genetic Characterization of the Cheese Ripening Yeast Geotrichum candidum.</title>
        <authorList>
            <person name="Perkins V."/>
            <person name="Vignola S."/>
            <person name="Lessard M.H."/>
            <person name="Plante P.L."/>
            <person name="Corbeil J."/>
            <person name="Dugat-Bony E."/>
            <person name="Frenette M."/>
            <person name="Labrie S."/>
        </authorList>
    </citation>
    <scope>NUCLEOTIDE SEQUENCE</scope>
    <source>
        <strain evidence="2">LMA-70</strain>
    </source>
</reference>
<feature type="compositionally biased region" description="Polar residues" evidence="1">
    <location>
        <begin position="343"/>
        <end position="353"/>
    </location>
</feature>
<dbReference type="EMBL" id="QQZK01000048">
    <property type="protein sequence ID" value="KAF5100386.1"/>
    <property type="molecule type" value="Genomic_DNA"/>
</dbReference>
<feature type="compositionally biased region" description="Polar residues" evidence="1">
    <location>
        <begin position="396"/>
        <end position="408"/>
    </location>
</feature>
<feature type="compositionally biased region" description="Acidic residues" evidence="1">
    <location>
        <begin position="423"/>
        <end position="433"/>
    </location>
</feature>
<feature type="region of interest" description="Disordered" evidence="1">
    <location>
        <begin position="325"/>
        <end position="370"/>
    </location>
</feature>
<name>A0A9P5G4M3_GEOCN</name>
<feature type="compositionally biased region" description="Low complexity" evidence="1">
    <location>
        <begin position="279"/>
        <end position="306"/>
    </location>
</feature>
<dbReference type="AlphaFoldDB" id="A0A9P5G4M3"/>
<feature type="region of interest" description="Disordered" evidence="1">
    <location>
        <begin position="395"/>
        <end position="433"/>
    </location>
</feature>